<dbReference type="AlphaFoldDB" id="A0A840UD06"/>
<protein>
    <submittedName>
        <fullName evidence="5">AraC-like DNA-binding protein</fullName>
    </submittedName>
</protein>
<evidence type="ECO:0000313" key="5">
    <source>
        <dbReference type="EMBL" id="MBB5334956.1"/>
    </source>
</evidence>
<evidence type="ECO:0000259" key="4">
    <source>
        <dbReference type="PROSITE" id="PS01124"/>
    </source>
</evidence>
<keyword evidence="3" id="KW-0804">Transcription</keyword>
<keyword evidence="2 5" id="KW-0238">DNA-binding</keyword>
<dbReference type="SUPFAM" id="SSF51215">
    <property type="entry name" value="Regulatory protein AraC"/>
    <property type="match status" value="1"/>
</dbReference>
<dbReference type="PANTHER" id="PTHR43280">
    <property type="entry name" value="ARAC-FAMILY TRANSCRIPTIONAL REGULATOR"/>
    <property type="match status" value="1"/>
</dbReference>
<organism evidence="5 6">
    <name type="scientific">Pectinatus brassicae</name>
    <dbReference type="NCBI Taxonomy" id="862415"/>
    <lineage>
        <taxon>Bacteria</taxon>
        <taxon>Bacillati</taxon>
        <taxon>Bacillota</taxon>
        <taxon>Negativicutes</taxon>
        <taxon>Selenomonadales</taxon>
        <taxon>Selenomonadaceae</taxon>
        <taxon>Pectinatus</taxon>
    </lineage>
</organism>
<keyword evidence="6" id="KW-1185">Reference proteome</keyword>
<dbReference type="PROSITE" id="PS00041">
    <property type="entry name" value="HTH_ARAC_FAMILY_1"/>
    <property type="match status" value="1"/>
</dbReference>
<evidence type="ECO:0000256" key="1">
    <source>
        <dbReference type="ARBA" id="ARBA00023015"/>
    </source>
</evidence>
<evidence type="ECO:0000256" key="2">
    <source>
        <dbReference type="ARBA" id="ARBA00023125"/>
    </source>
</evidence>
<accession>A0A840UD06</accession>
<dbReference type="InterPro" id="IPR018060">
    <property type="entry name" value="HTH_AraC"/>
</dbReference>
<proteinExistence type="predicted"/>
<dbReference type="InterPro" id="IPR018062">
    <property type="entry name" value="HTH_AraC-typ_CS"/>
</dbReference>
<dbReference type="PANTHER" id="PTHR43280:SF30">
    <property type="entry name" value="MMSAB OPERON REGULATORY PROTEIN"/>
    <property type="match status" value="1"/>
</dbReference>
<dbReference type="PROSITE" id="PS01124">
    <property type="entry name" value="HTH_ARAC_FAMILY_2"/>
    <property type="match status" value="1"/>
</dbReference>
<dbReference type="Gene3D" id="1.10.10.60">
    <property type="entry name" value="Homeodomain-like"/>
    <property type="match status" value="2"/>
</dbReference>
<evidence type="ECO:0000256" key="3">
    <source>
        <dbReference type="ARBA" id="ARBA00023163"/>
    </source>
</evidence>
<dbReference type="SUPFAM" id="SSF46689">
    <property type="entry name" value="Homeodomain-like"/>
    <property type="match status" value="1"/>
</dbReference>
<feature type="domain" description="HTH araC/xylS-type" evidence="4">
    <location>
        <begin position="193"/>
        <end position="291"/>
    </location>
</feature>
<dbReference type="RefSeq" id="WP_183858792.1">
    <property type="nucleotide sequence ID" value="NZ_JACHFH010000001.1"/>
</dbReference>
<dbReference type="Proteomes" id="UP000559117">
    <property type="component" value="Unassembled WGS sequence"/>
</dbReference>
<reference evidence="5 6" key="1">
    <citation type="submission" date="2020-08" db="EMBL/GenBank/DDBJ databases">
        <title>Genomic Encyclopedia of Type Strains, Phase IV (KMG-IV): sequencing the most valuable type-strain genomes for metagenomic binning, comparative biology and taxonomic classification.</title>
        <authorList>
            <person name="Goeker M."/>
        </authorList>
    </citation>
    <scope>NUCLEOTIDE SEQUENCE [LARGE SCALE GENOMIC DNA]</scope>
    <source>
        <strain evidence="5 6">DSM 24661</strain>
    </source>
</reference>
<dbReference type="PRINTS" id="PR00032">
    <property type="entry name" value="HTHARAC"/>
</dbReference>
<evidence type="ECO:0000313" key="6">
    <source>
        <dbReference type="Proteomes" id="UP000559117"/>
    </source>
</evidence>
<dbReference type="SMART" id="SM00342">
    <property type="entry name" value="HTH_ARAC"/>
    <property type="match status" value="1"/>
</dbReference>
<gene>
    <name evidence="5" type="ORF">HNR32_000056</name>
</gene>
<sequence length="296" mass="35119">MYIIFECPPLPYLIVGGISLYRKGDSHLRRIMPHTFDVIYVKSGRLYMEEDRNRFIVEKNQYLILPPQRLHKGYKCCDSETDFYWLHFYTTGDFFFAQQPLYNRNAPQKANYQFTKEPFHISIAQYGDVNKENSGELEKCLDKIVQVRIDKNIHRKNFYASAVSQIKNQQLFFTILTLLCDTERLVNKKNTAENIFDYLQLHYREAFDLKKLADIFSFHPGHIIRCVKKQYGITPLQLFLHLRIEKAQQLLQENKMPIETIAEQIGFNDKAYFSKQFKKIVGTTPSDYRKKFFSSN</sequence>
<dbReference type="Pfam" id="PF12833">
    <property type="entry name" value="HTH_18"/>
    <property type="match status" value="1"/>
</dbReference>
<dbReference type="EMBL" id="JACHFH010000001">
    <property type="protein sequence ID" value="MBB5334956.1"/>
    <property type="molecule type" value="Genomic_DNA"/>
</dbReference>
<dbReference type="GO" id="GO:0003700">
    <property type="term" value="F:DNA-binding transcription factor activity"/>
    <property type="evidence" value="ECO:0007669"/>
    <property type="project" value="InterPro"/>
</dbReference>
<name>A0A840UD06_9FIRM</name>
<dbReference type="InterPro" id="IPR009057">
    <property type="entry name" value="Homeodomain-like_sf"/>
</dbReference>
<dbReference type="GO" id="GO:0043565">
    <property type="term" value="F:sequence-specific DNA binding"/>
    <property type="evidence" value="ECO:0007669"/>
    <property type="project" value="InterPro"/>
</dbReference>
<comment type="caution">
    <text evidence="5">The sequence shown here is derived from an EMBL/GenBank/DDBJ whole genome shotgun (WGS) entry which is preliminary data.</text>
</comment>
<keyword evidence="1" id="KW-0805">Transcription regulation</keyword>
<dbReference type="InterPro" id="IPR020449">
    <property type="entry name" value="Tscrpt_reg_AraC-type_HTH"/>
</dbReference>
<dbReference type="InterPro" id="IPR037923">
    <property type="entry name" value="HTH-like"/>
</dbReference>